<sequence length="687" mass="77903">MQRNVENTSTPTSGSSPDRTDQDVVNGIANTQDRALLEALQQFIIPHIGVVANEVEIAERVSHSILLKPEAIKLISAFKEFIASVSSSVVPKESPKTETVIRVGLGMHHLIKETSLLVISLLSTVLGGSQSESSDEAWKITRMPAIKGIDFFWPSNQENVAKSGTYQVHPELHAKVLRGLREHVFNKMPIRLLRFIPKSAHLEISLIGREEIYAHLVSIMQANVHDLGLDDQHRITENDPLEVDLVVQTVGRYAILSHTWLQEAPGEITYGNWHDKHFDESSPGYQKLANFCKLAWLKHRITLGWMDTICINKESSSELDESIRSMYKWYQGSNVCIAYLADTQNIPDIHHDTWFTRGWTLQELVAPEYIKLCNQEWDYFDPDITSTDTRFGFIRSDPDTSIKAQIINQIREATSITAEEFGMFFWLPLSRRMQLAATREVLREEDTAYSLMGIFNVSIATAYGEGGKRAFSRLLEAILESTSVGIFDIFNWGGEIIPYRTRLLSLSIKSYAFRSAQIMDYHIVNVQPSEPLVLTPMGIRIPVVLMPGIFVDDQDQSPQPIGDYSATARFSICNRSMDYSMFRVLDRRAAVKDNGPSLPELKWTLAILNIQQINEKIVIPKTCIARLIQGDMSLGCCFDICFTGKKRRSYTLWAGIDQGGIKEDGWLEGAMDRERMNHYTEHREQNN</sequence>
<dbReference type="Pfam" id="PF06985">
    <property type="entry name" value="HET"/>
    <property type="match status" value="1"/>
</dbReference>
<dbReference type="PANTHER" id="PTHR10622:SF10">
    <property type="entry name" value="HET DOMAIN-CONTAINING PROTEIN"/>
    <property type="match status" value="1"/>
</dbReference>
<feature type="compositionally biased region" description="Polar residues" evidence="1">
    <location>
        <begin position="1"/>
        <end position="17"/>
    </location>
</feature>
<proteinExistence type="predicted"/>
<feature type="domain" description="Heterokaryon incompatibility" evidence="2">
    <location>
        <begin position="253"/>
        <end position="344"/>
    </location>
</feature>
<dbReference type="Proteomes" id="UP000807469">
    <property type="component" value="Unassembled WGS sequence"/>
</dbReference>
<dbReference type="OrthoDB" id="5122891at2759"/>
<organism evidence="3 4">
    <name type="scientific">Pholiota conissans</name>
    <dbReference type="NCBI Taxonomy" id="109636"/>
    <lineage>
        <taxon>Eukaryota</taxon>
        <taxon>Fungi</taxon>
        <taxon>Dikarya</taxon>
        <taxon>Basidiomycota</taxon>
        <taxon>Agaricomycotina</taxon>
        <taxon>Agaricomycetes</taxon>
        <taxon>Agaricomycetidae</taxon>
        <taxon>Agaricales</taxon>
        <taxon>Agaricineae</taxon>
        <taxon>Strophariaceae</taxon>
        <taxon>Pholiota</taxon>
    </lineage>
</organism>
<reference evidence="3" key="1">
    <citation type="submission" date="2020-11" db="EMBL/GenBank/DDBJ databases">
        <authorList>
            <consortium name="DOE Joint Genome Institute"/>
            <person name="Ahrendt S."/>
            <person name="Riley R."/>
            <person name="Andreopoulos W."/>
            <person name="Labutti K."/>
            <person name="Pangilinan J."/>
            <person name="Ruiz-Duenas F.J."/>
            <person name="Barrasa J.M."/>
            <person name="Sanchez-Garcia M."/>
            <person name="Camarero S."/>
            <person name="Miyauchi S."/>
            <person name="Serrano A."/>
            <person name="Linde D."/>
            <person name="Babiker R."/>
            <person name="Drula E."/>
            <person name="Ayuso-Fernandez I."/>
            <person name="Pacheco R."/>
            <person name="Padilla G."/>
            <person name="Ferreira P."/>
            <person name="Barriuso J."/>
            <person name="Kellner H."/>
            <person name="Castanera R."/>
            <person name="Alfaro M."/>
            <person name="Ramirez L."/>
            <person name="Pisabarro A.G."/>
            <person name="Kuo A."/>
            <person name="Tritt A."/>
            <person name="Lipzen A."/>
            <person name="He G."/>
            <person name="Yan M."/>
            <person name="Ng V."/>
            <person name="Cullen D."/>
            <person name="Martin F."/>
            <person name="Rosso M.-N."/>
            <person name="Henrissat B."/>
            <person name="Hibbett D."/>
            <person name="Martinez A.T."/>
            <person name="Grigoriev I.V."/>
        </authorList>
    </citation>
    <scope>NUCLEOTIDE SEQUENCE</scope>
    <source>
        <strain evidence="3">CIRM-BRFM 674</strain>
    </source>
</reference>
<evidence type="ECO:0000256" key="1">
    <source>
        <dbReference type="SAM" id="MobiDB-lite"/>
    </source>
</evidence>
<protein>
    <recommendedName>
        <fullName evidence="2">Heterokaryon incompatibility domain-containing protein</fullName>
    </recommendedName>
</protein>
<keyword evidence="4" id="KW-1185">Reference proteome</keyword>
<dbReference type="EMBL" id="MU155442">
    <property type="protein sequence ID" value="KAF9473451.1"/>
    <property type="molecule type" value="Genomic_DNA"/>
</dbReference>
<evidence type="ECO:0000313" key="4">
    <source>
        <dbReference type="Proteomes" id="UP000807469"/>
    </source>
</evidence>
<accession>A0A9P6CNF3</accession>
<dbReference type="AlphaFoldDB" id="A0A9P6CNF3"/>
<gene>
    <name evidence="3" type="ORF">BDN70DRAFT_925154</name>
</gene>
<dbReference type="InterPro" id="IPR010730">
    <property type="entry name" value="HET"/>
</dbReference>
<evidence type="ECO:0000313" key="3">
    <source>
        <dbReference type="EMBL" id="KAF9473451.1"/>
    </source>
</evidence>
<feature type="region of interest" description="Disordered" evidence="1">
    <location>
        <begin position="1"/>
        <end position="24"/>
    </location>
</feature>
<evidence type="ECO:0000259" key="2">
    <source>
        <dbReference type="Pfam" id="PF06985"/>
    </source>
</evidence>
<dbReference type="PANTHER" id="PTHR10622">
    <property type="entry name" value="HET DOMAIN-CONTAINING PROTEIN"/>
    <property type="match status" value="1"/>
</dbReference>
<comment type="caution">
    <text evidence="3">The sequence shown here is derived from an EMBL/GenBank/DDBJ whole genome shotgun (WGS) entry which is preliminary data.</text>
</comment>
<name>A0A9P6CNF3_9AGAR</name>